<comment type="caution">
    <text evidence="1">The sequence shown here is derived from an EMBL/GenBank/DDBJ whole genome shotgun (WGS) entry which is preliminary data.</text>
</comment>
<accession>A0ACC1YAW3</accession>
<sequence length="175" mass="19927">MKDLGKAKKILGMEIIRDRSVKTLLLTQEKYVKRVVHRFGMVESKSVQTPLATHFRLSSAHSPKSEDKEQMMAKIPYAHAVGSLMYAMVYSRPDLAQPVSVVSRFMGNPGKEHWQAVKWILRYLNGTLNHGLWYEKSNQNSRDVMGFVDSDYAGDLDKRRSLTGYEIQLCGCTIS</sequence>
<gene>
    <name evidence="1" type="ORF">OWV82_008648</name>
</gene>
<protein>
    <submittedName>
        <fullName evidence="1">Retrovirus-related Pol polyprotein from transposon TNT 1-94</fullName>
    </submittedName>
</protein>
<evidence type="ECO:0000313" key="2">
    <source>
        <dbReference type="Proteomes" id="UP001164539"/>
    </source>
</evidence>
<evidence type="ECO:0000313" key="1">
    <source>
        <dbReference type="EMBL" id="KAJ4720895.1"/>
    </source>
</evidence>
<organism evidence="1 2">
    <name type="scientific">Melia azedarach</name>
    <name type="common">Chinaberry tree</name>
    <dbReference type="NCBI Taxonomy" id="155640"/>
    <lineage>
        <taxon>Eukaryota</taxon>
        <taxon>Viridiplantae</taxon>
        <taxon>Streptophyta</taxon>
        <taxon>Embryophyta</taxon>
        <taxon>Tracheophyta</taxon>
        <taxon>Spermatophyta</taxon>
        <taxon>Magnoliopsida</taxon>
        <taxon>eudicotyledons</taxon>
        <taxon>Gunneridae</taxon>
        <taxon>Pentapetalae</taxon>
        <taxon>rosids</taxon>
        <taxon>malvids</taxon>
        <taxon>Sapindales</taxon>
        <taxon>Meliaceae</taxon>
        <taxon>Melia</taxon>
    </lineage>
</organism>
<reference evidence="1 2" key="1">
    <citation type="journal article" date="2023" name="Science">
        <title>Complex scaffold remodeling in plant triterpene biosynthesis.</title>
        <authorList>
            <person name="De La Pena R."/>
            <person name="Hodgson H."/>
            <person name="Liu J.C."/>
            <person name="Stephenson M.J."/>
            <person name="Martin A.C."/>
            <person name="Owen C."/>
            <person name="Harkess A."/>
            <person name="Leebens-Mack J."/>
            <person name="Jimenez L.E."/>
            <person name="Osbourn A."/>
            <person name="Sattely E.S."/>
        </authorList>
    </citation>
    <scope>NUCLEOTIDE SEQUENCE [LARGE SCALE GENOMIC DNA]</scope>
    <source>
        <strain evidence="2">cv. JPN11</strain>
        <tissue evidence="1">Leaf</tissue>
    </source>
</reference>
<proteinExistence type="predicted"/>
<name>A0ACC1YAW3_MELAZ</name>
<dbReference type="EMBL" id="CM051397">
    <property type="protein sequence ID" value="KAJ4720895.1"/>
    <property type="molecule type" value="Genomic_DNA"/>
</dbReference>
<dbReference type="Proteomes" id="UP001164539">
    <property type="component" value="Chromosome 4"/>
</dbReference>
<keyword evidence="2" id="KW-1185">Reference proteome</keyword>